<name>A0A7W4J9A3_9PROT</name>
<dbReference type="InterPro" id="IPR011990">
    <property type="entry name" value="TPR-like_helical_dom_sf"/>
</dbReference>
<dbReference type="Proteomes" id="UP000561066">
    <property type="component" value="Unassembled WGS sequence"/>
</dbReference>
<reference evidence="3 4" key="1">
    <citation type="submission" date="2020-04" db="EMBL/GenBank/DDBJ databases">
        <title>Description of novel Gluconacetobacter.</title>
        <authorList>
            <person name="Sombolestani A."/>
        </authorList>
    </citation>
    <scope>NUCLEOTIDE SEQUENCE [LARGE SCALE GENOMIC DNA]</scope>
    <source>
        <strain evidence="3 4">LMG 21312</strain>
    </source>
</reference>
<comment type="caution">
    <text evidence="3">The sequence shown here is derived from an EMBL/GenBank/DDBJ whole genome shotgun (WGS) entry which is preliminary data.</text>
</comment>
<dbReference type="SUPFAM" id="SSF48452">
    <property type="entry name" value="TPR-like"/>
    <property type="match status" value="1"/>
</dbReference>
<keyword evidence="1" id="KW-0175">Coiled coil</keyword>
<evidence type="ECO:0008006" key="5">
    <source>
        <dbReference type="Google" id="ProtNLM"/>
    </source>
</evidence>
<organism evidence="3 4">
    <name type="scientific">Gluconacetobacter johannae</name>
    <dbReference type="NCBI Taxonomy" id="112140"/>
    <lineage>
        <taxon>Bacteria</taxon>
        <taxon>Pseudomonadati</taxon>
        <taxon>Pseudomonadota</taxon>
        <taxon>Alphaproteobacteria</taxon>
        <taxon>Acetobacterales</taxon>
        <taxon>Acetobacteraceae</taxon>
        <taxon>Gluconacetobacter</taxon>
    </lineage>
</organism>
<keyword evidence="4" id="KW-1185">Reference proteome</keyword>
<sequence length="587" mass="68058">MTYDLTPICLNSSFRTSSTWVWTRFRKVDDFIAYSEPFNEALGAISREIHTADFSKWRSRHPPSAPYFLEYMPIMQKLSEGALFDPTLSYDRFIPAGGFDGTLSQQEVTYLSVLIDHAHALGRRPVLGFTRSLARAGALKRAFPGKSIFLHRNLFHQWASYSGQAAHGNNYFFDRLNDCVRAGRHDPIVAMLDDWLSPREARPTDRNNFLVFLLFHLYIYICAFSAADLIIDSTRVSYDRHAREEAETGLHTLLGRQISLDGAKPSFDMSQLDLKCSKVDRDLVEQFLRMILPKNIDNACHAFLHQAMNDTFMEWEKNEFYSSGMRGVLVSKIAELDNVNHRLNNVSNQCDHVVHERDEARNLLQLEVTQREGLLQDLKQLHSITNERDSFAHERDEARNLLQLEAAQREGLLQDLKQLHSECNRLEALAQDSARESAAQAERFETLSQENQRLLVELDRQRTACGRHVYAVQQHLDIVQQRYSHFWPRLAFGALMAHVFLSLARRAARRHEWSRAASWYRALLARAPLNFAAWRQYGNMQREQGHLDEAARAYAITLLRYPQDEEVRGWERQINLQRQKERSPEHS</sequence>
<keyword evidence="2" id="KW-0472">Membrane</keyword>
<keyword evidence="2" id="KW-1133">Transmembrane helix</keyword>
<evidence type="ECO:0000313" key="4">
    <source>
        <dbReference type="Proteomes" id="UP000561066"/>
    </source>
</evidence>
<dbReference type="EMBL" id="JABEQH010000019">
    <property type="protein sequence ID" value="MBB2176944.1"/>
    <property type="molecule type" value="Genomic_DNA"/>
</dbReference>
<protein>
    <recommendedName>
        <fullName evidence="5">Tetratricopeptide repeat protein</fullName>
    </recommendedName>
</protein>
<gene>
    <name evidence="3" type="ORF">HLH21_13600</name>
</gene>
<accession>A0A7W4J9A3</accession>
<dbReference type="AlphaFoldDB" id="A0A7W4J9A3"/>
<evidence type="ECO:0000313" key="3">
    <source>
        <dbReference type="EMBL" id="MBB2176944.1"/>
    </source>
</evidence>
<dbReference type="Gene3D" id="1.25.40.10">
    <property type="entry name" value="Tetratricopeptide repeat domain"/>
    <property type="match status" value="1"/>
</dbReference>
<keyword evidence="2" id="KW-0812">Transmembrane</keyword>
<feature type="coiled-coil region" evidence="1">
    <location>
        <begin position="409"/>
        <end position="464"/>
    </location>
</feature>
<proteinExistence type="predicted"/>
<dbReference type="RefSeq" id="WP_182944288.1">
    <property type="nucleotide sequence ID" value="NZ_JABEQH010000019.1"/>
</dbReference>
<evidence type="ECO:0000256" key="2">
    <source>
        <dbReference type="SAM" id="Phobius"/>
    </source>
</evidence>
<feature type="transmembrane region" description="Helical" evidence="2">
    <location>
        <begin position="209"/>
        <end position="231"/>
    </location>
</feature>
<evidence type="ECO:0000256" key="1">
    <source>
        <dbReference type="SAM" id="Coils"/>
    </source>
</evidence>